<accession>A0AAJ6YK65</accession>
<sequence>MIKSSISSSALVTIIVCLLLNSEVDDVLGRKCVCTSKVCKESGTKTCRTRYSCYTELIYSGGVRALGTTIKTTRGCTDGPTPLLCETKSWRSNEDESSSSFELLGRAAWPKLTCCDSDDYCNAADEDFEPTARPDDRTLEIWDNASDAKPGRTSGRPYLLGGQASGNTIANGQGIQLHVAALVLAVAALISVFAACYVVTRFLNTSGVGSGLPRIIGPYGDRLDF</sequence>
<dbReference type="GO" id="GO:0016020">
    <property type="term" value="C:membrane"/>
    <property type="evidence" value="ECO:0007669"/>
    <property type="project" value="UniProtKB-SubCell"/>
</dbReference>
<evidence type="ECO:0000256" key="1">
    <source>
        <dbReference type="ARBA" id="ARBA00004370"/>
    </source>
</evidence>
<evidence type="ECO:0000259" key="6">
    <source>
        <dbReference type="Pfam" id="PF01064"/>
    </source>
</evidence>
<feature type="signal peptide" evidence="5">
    <location>
        <begin position="1"/>
        <end position="29"/>
    </location>
</feature>
<evidence type="ECO:0000256" key="4">
    <source>
        <dbReference type="SAM" id="Phobius"/>
    </source>
</evidence>
<dbReference type="Proteomes" id="UP000695007">
    <property type="component" value="Unplaced"/>
</dbReference>
<dbReference type="RefSeq" id="XP_011499571.1">
    <property type="nucleotide sequence ID" value="XM_011501269.1"/>
</dbReference>
<dbReference type="Pfam" id="PF01064">
    <property type="entry name" value="Activin_recp"/>
    <property type="match status" value="1"/>
</dbReference>
<dbReference type="GeneID" id="105363538"/>
<dbReference type="InterPro" id="IPR000472">
    <property type="entry name" value="Activin_recp"/>
</dbReference>
<dbReference type="InterPro" id="IPR045860">
    <property type="entry name" value="Snake_toxin-like_sf"/>
</dbReference>
<feature type="domain" description="Activin types I and II receptor" evidence="6">
    <location>
        <begin position="31"/>
        <end position="123"/>
    </location>
</feature>
<proteinExistence type="predicted"/>
<reference evidence="8" key="1">
    <citation type="submission" date="2025-08" db="UniProtKB">
        <authorList>
            <consortium name="RefSeq"/>
        </authorList>
    </citation>
    <scope>IDENTIFICATION</scope>
</reference>
<keyword evidence="4" id="KW-0812">Transmembrane</keyword>
<gene>
    <name evidence="8" type="primary">LOC105363538</name>
</gene>
<organism evidence="7 8">
    <name type="scientific">Ceratosolen solmsi marchali</name>
    <dbReference type="NCBI Taxonomy" id="326594"/>
    <lineage>
        <taxon>Eukaryota</taxon>
        <taxon>Metazoa</taxon>
        <taxon>Ecdysozoa</taxon>
        <taxon>Arthropoda</taxon>
        <taxon>Hexapoda</taxon>
        <taxon>Insecta</taxon>
        <taxon>Pterygota</taxon>
        <taxon>Neoptera</taxon>
        <taxon>Endopterygota</taxon>
        <taxon>Hymenoptera</taxon>
        <taxon>Apocrita</taxon>
        <taxon>Proctotrupomorpha</taxon>
        <taxon>Chalcidoidea</taxon>
        <taxon>Agaonidae</taxon>
        <taxon>Agaoninae</taxon>
        <taxon>Ceratosolen</taxon>
    </lineage>
</organism>
<protein>
    <submittedName>
        <fullName evidence="8">Uncharacterized protein LOC105363538</fullName>
    </submittedName>
</protein>
<comment type="subcellular location">
    <subcellularLocation>
        <location evidence="1">Membrane</location>
    </subcellularLocation>
</comment>
<dbReference type="KEGG" id="csol:105363538"/>
<keyword evidence="4" id="KW-1133">Transmembrane helix</keyword>
<feature type="transmembrane region" description="Helical" evidence="4">
    <location>
        <begin position="177"/>
        <end position="199"/>
    </location>
</feature>
<keyword evidence="2 5" id="KW-0732">Signal</keyword>
<keyword evidence="3 4" id="KW-0472">Membrane</keyword>
<evidence type="ECO:0000313" key="8">
    <source>
        <dbReference type="RefSeq" id="XP_011499571.1"/>
    </source>
</evidence>
<evidence type="ECO:0000256" key="2">
    <source>
        <dbReference type="ARBA" id="ARBA00022729"/>
    </source>
</evidence>
<name>A0AAJ6YK65_9HYME</name>
<evidence type="ECO:0000256" key="5">
    <source>
        <dbReference type="SAM" id="SignalP"/>
    </source>
</evidence>
<feature type="chain" id="PRO_5042620074" evidence="5">
    <location>
        <begin position="30"/>
        <end position="225"/>
    </location>
</feature>
<dbReference type="GO" id="GO:0004675">
    <property type="term" value="F:transmembrane receptor protein serine/threonine kinase activity"/>
    <property type="evidence" value="ECO:0007669"/>
    <property type="project" value="InterPro"/>
</dbReference>
<dbReference type="AlphaFoldDB" id="A0AAJ6YK65"/>
<dbReference type="Gene3D" id="2.10.60.10">
    <property type="entry name" value="CD59"/>
    <property type="match status" value="1"/>
</dbReference>
<evidence type="ECO:0000313" key="7">
    <source>
        <dbReference type="Proteomes" id="UP000695007"/>
    </source>
</evidence>
<keyword evidence="7" id="KW-1185">Reference proteome</keyword>
<evidence type="ECO:0000256" key="3">
    <source>
        <dbReference type="ARBA" id="ARBA00023136"/>
    </source>
</evidence>